<comment type="caution">
    <text evidence="1">The sequence shown here is derived from an EMBL/GenBank/DDBJ whole genome shotgun (WGS) entry which is preliminary data.</text>
</comment>
<organism evidence="1 2">
    <name type="scientific">Paramecium sonneborni</name>
    <dbReference type="NCBI Taxonomy" id="65129"/>
    <lineage>
        <taxon>Eukaryota</taxon>
        <taxon>Sar</taxon>
        <taxon>Alveolata</taxon>
        <taxon>Ciliophora</taxon>
        <taxon>Intramacronucleata</taxon>
        <taxon>Oligohymenophorea</taxon>
        <taxon>Peniculida</taxon>
        <taxon>Parameciidae</taxon>
        <taxon>Paramecium</taxon>
    </lineage>
</organism>
<proteinExistence type="predicted"/>
<name>A0A8S1NFP9_9CILI</name>
<dbReference type="EMBL" id="CAJJDN010000057">
    <property type="protein sequence ID" value="CAD8091390.1"/>
    <property type="molecule type" value="Genomic_DNA"/>
</dbReference>
<dbReference type="AlphaFoldDB" id="A0A8S1NFP9"/>
<dbReference type="Proteomes" id="UP000692954">
    <property type="component" value="Unassembled WGS sequence"/>
</dbReference>
<evidence type="ECO:0000313" key="1">
    <source>
        <dbReference type="EMBL" id="CAD8091390.1"/>
    </source>
</evidence>
<accession>A0A8S1NFP9</accession>
<dbReference type="OrthoDB" id="286314at2759"/>
<reference evidence="1" key="1">
    <citation type="submission" date="2021-01" db="EMBL/GenBank/DDBJ databases">
        <authorList>
            <consortium name="Genoscope - CEA"/>
            <person name="William W."/>
        </authorList>
    </citation>
    <scope>NUCLEOTIDE SEQUENCE</scope>
</reference>
<keyword evidence="2" id="KW-1185">Reference proteome</keyword>
<evidence type="ECO:0000313" key="2">
    <source>
        <dbReference type="Proteomes" id="UP000692954"/>
    </source>
</evidence>
<sequence>MISTATIQTNQQLLKMNNNFYQEFTSKRVKERSIGDAYYRVQQWRYFFRNGIQENGIFKKITLKEAADIVKVPKKTLEDYIQIFNKVELIINIEEIAEKKMGYLRSFMKKNKSKIRKEIALRRQKKLEENLKNKEASNNIQPIQSEDEQQTNHYPNIDILSINIEEETYEDEYSNFIFNKLTSKCTLD</sequence>
<protein>
    <submittedName>
        <fullName evidence="1">Uncharacterized protein</fullName>
    </submittedName>
</protein>
<gene>
    <name evidence="1" type="ORF">PSON_ATCC_30995.1.T0570247</name>
</gene>